<accession>A0A1X6ZIF4</accession>
<gene>
    <name evidence="1" type="ORF">ROJ8625_02608</name>
</gene>
<keyword evidence="2" id="KW-1185">Reference proteome</keyword>
<evidence type="ECO:0008006" key="3">
    <source>
        <dbReference type="Google" id="ProtNLM"/>
    </source>
</evidence>
<dbReference type="EMBL" id="FWFK01000004">
    <property type="protein sequence ID" value="SLN52022.1"/>
    <property type="molecule type" value="Genomic_DNA"/>
</dbReference>
<dbReference type="InterPro" id="IPR018666">
    <property type="entry name" value="DUF2125"/>
</dbReference>
<dbReference type="Pfam" id="PF09898">
    <property type="entry name" value="DUF2125"/>
    <property type="match status" value="1"/>
</dbReference>
<evidence type="ECO:0000313" key="2">
    <source>
        <dbReference type="Proteomes" id="UP000193570"/>
    </source>
</evidence>
<organism evidence="1 2">
    <name type="scientific">Roseivivax jejudonensis</name>
    <dbReference type="NCBI Taxonomy" id="1529041"/>
    <lineage>
        <taxon>Bacteria</taxon>
        <taxon>Pseudomonadati</taxon>
        <taxon>Pseudomonadota</taxon>
        <taxon>Alphaproteobacteria</taxon>
        <taxon>Rhodobacterales</taxon>
        <taxon>Roseobacteraceae</taxon>
        <taxon>Roseivivax</taxon>
    </lineage>
</organism>
<dbReference type="AlphaFoldDB" id="A0A1X6ZIF4"/>
<proteinExistence type="predicted"/>
<reference evidence="1 2" key="1">
    <citation type="submission" date="2017-03" db="EMBL/GenBank/DDBJ databases">
        <authorList>
            <person name="Afonso C.L."/>
            <person name="Miller P.J."/>
            <person name="Scott M.A."/>
            <person name="Spackman E."/>
            <person name="Goraichik I."/>
            <person name="Dimitrov K.M."/>
            <person name="Suarez D.L."/>
            <person name="Swayne D.E."/>
        </authorList>
    </citation>
    <scope>NUCLEOTIDE SEQUENCE [LARGE SCALE GENOMIC DNA]</scope>
    <source>
        <strain evidence="1 2">CECT 8625</strain>
    </source>
</reference>
<protein>
    <recommendedName>
        <fullName evidence="3">DUF2125 domain-containing protein</fullName>
    </recommendedName>
</protein>
<dbReference type="OrthoDB" id="7625707at2"/>
<sequence length="311" mass="33778">MKRLAILVAAAAVLWSGYWWVEARAFRSLTAGAFADLQADGWEARYSDLSVSGFPNRVDATVEDLVLADPPGDTAWEAPFVQVFRLVYDHSHFIFAFPERQHVTLDGTRSDVTSEGLRASLVLGPGQSLGRLHAEAVRLTAVSDDGRLDLSDLRANLDAVEPGSRDYRLSVAAKDGREADRDLSLRATLTFDAPPGLSDAAARIETIDIARAEYTLPDARVRLSGTLDVDDRGRLSGDVSILAEDWQALLDDAVDEGRVPESWAETAEDALGLVARIRGSEATLDVGLRLERGEVYLGPVRIGEAPRLPAE</sequence>
<evidence type="ECO:0000313" key="1">
    <source>
        <dbReference type="EMBL" id="SLN52022.1"/>
    </source>
</evidence>
<name>A0A1X6ZIF4_9RHOB</name>
<dbReference type="Proteomes" id="UP000193570">
    <property type="component" value="Unassembled WGS sequence"/>
</dbReference>
<dbReference type="RefSeq" id="WP_085792281.1">
    <property type="nucleotide sequence ID" value="NZ_FWFK01000004.1"/>
</dbReference>